<dbReference type="RefSeq" id="XP_005713245.1">
    <property type="nucleotide sequence ID" value="XM_005713188.1"/>
</dbReference>
<sequence length="153" mass="16954">MDFTCSSDDDCPGEKKCTELENGEKVCLSDDEKEVLEDVVKDAVCIDAAALQHLQTHELVYSRHVSSRVLCDAFGSCATQGHIVRYAGKAMMMKNYCRIVECEERIIKVNSPRYSIGMRVPSKTDGLEYTSFAARYESVVEEAAIAAAVRMGL</sequence>
<dbReference type="Gramene" id="CDF33442">
    <property type="protein sequence ID" value="CDF33442"/>
    <property type="gene ID" value="CHC_T00002295001"/>
</dbReference>
<dbReference type="PhylomeDB" id="R7Q4J5"/>
<name>R7Q4J5_CHOCR</name>
<reference evidence="2" key="1">
    <citation type="journal article" date="2013" name="Proc. Natl. Acad. Sci. U.S.A.">
        <title>Genome structure and metabolic features in the red seaweed Chondrus crispus shed light on evolution of the Archaeplastida.</title>
        <authorList>
            <person name="Collen J."/>
            <person name="Porcel B."/>
            <person name="Carre W."/>
            <person name="Ball S.G."/>
            <person name="Chaparro C."/>
            <person name="Tonon T."/>
            <person name="Barbeyron T."/>
            <person name="Michel G."/>
            <person name="Noel B."/>
            <person name="Valentin K."/>
            <person name="Elias M."/>
            <person name="Artiguenave F."/>
            <person name="Arun A."/>
            <person name="Aury J.M."/>
            <person name="Barbosa-Neto J.F."/>
            <person name="Bothwell J.H."/>
            <person name="Bouget F.Y."/>
            <person name="Brillet L."/>
            <person name="Cabello-Hurtado F."/>
            <person name="Capella-Gutierrez S."/>
            <person name="Charrier B."/>
            <person name="Cladiere L."/>
            <person name="Cock J.M."/>
            <person name="Coelho S.M."/>
            <person name="Colleoni C."/>
            <person name="Czjzek M."/>
            <person name="Da Silva C."/>
            <person name="Delage L."/>
            <person name="Denoeud F."/>
            <person name="Deschamps P."/>
            <person name="Dittami S.M."/>
            <person name="Gabaldon T."/>
            <person name="Gachon C.M."/>
            <person name="Groisillier A."/>
            <person name="Herve C."/>
            <person name="Jabbari K."/>
            <person name="Katinka M."/>
            <person name="Kloareg B."/>
            <person name="Kowalczyk N."/>
            <person name="Labadie K."/>
            <person name="Leblanc C."/>
            <person name="Lopez P.J."/>
            <person name="McLachlan D.H."/>
            <person name="Meslet-Cladiere L."/>
            <person name="Moustafa A."/>
            <person name="Nehr Z."/>
            <person name="Nyvall Collen P."/>
            <person name="Panaud O."/>
            <person name="Partensky F."/>
            <person name="Poulain J."/>
            <person name="Rensing S.A."/>
            <person name="Rousvoal S."/>
            <person name="Samson G."/>
            <person name="Symeonidi A."/>
            <person name="Weissenbach J."/>
            <person name="Zambounis A."/>
            <person name="Wincker P."/>
            <person name="Boyen C."/>
        </authorList>
    </citation>
    <scope>NUCLEOTIDE SEQUENCE [LARGE SCALE GENOMIC DNA]</scope>
    <source>
        <strain evidence="2">cv. Stackhouse</strain>
    </source>
</reference>
<proteinExistence type="predicted"/>
<evidence type="ECO:0000313" key="1">
    <source>
        <dbReference type="EMBL" id="CDF33442.1"/>
    </source>
</evidence>
<dbReference type="Proteomes" id="UP000012073">
    <property type="component" value="Unassembled WGS sequence"/>
</dbReference>
<organism evidence="1 2">
    <name type="scientific">Chondrus crispus</name>
    <name type="common">Carrageen Irish moss</name>
    <name type="synonym">Polymorpha crispa</name>
    <dbReference type="NCBI Taxonomy" id="2769"/>
    <lineage>
        <taxon>Eukaryota</taxon>
        <taxon>Rhodophyta</taxon>
        <taxon>Florideophyceae</taxon>
        <taxon>Rhodymeniophycidae</taxon>
        <taxon>Gigartinales</taxon>
        <taxon>Gigartinaceae</taxon>
        <taxon>Chondrus</taxon>
    </lineage>
</organism>
<dbReference type="OrthoDB" id="11142at2759"/>
<accession>R7Q4J5</accession>
<dbReference type="GeneID" id="17320960"/>
<gene>
    <name evidence="1" type="ORF">CHC_T00002295001</name>
</gene>
<evidence type="ECO:0000313" key="2">
    <source>
        <dbReference type="Proteomes" id="UP000012073"/>
    </source>
</evidence>
<dbReference type="EMBL" id="HG001645">
    <property type="protein sequence ID" value="CDF33442.1"/>
    <property type="molecule type" value="Genomic_DNA"/>
</dbReference>
<protein>
    <submittedName>
        <fullName evidence="1">Uncharacterized protein</fullName>
    </submittedName>
</protein>
<dbReference type="AlphaFoldDB" id="R7Q4J5"/>
<dbReference type="KEGG" id="ccp:CHC_T00002295001"/>
<keyword evidence="2" id="KW-1185">Reference proteome</keyword>